<reference evidence="2" key="1">
    <citation type="journal article" date="2014" name="Front. Microbiol.">
        <title>High frequency of phylogenetically diverse reductive dehalogenase-homologous genes in deep subseafloor sedimentary metagenomes.</title>
        <authorList>
            <person name="Kawai M."/>
            <person name="Futagami T."/>
            <person name="Toyoda A."/>
            <person name="Takaki Y."/>
            <person name="Nishi S."/>
            <person name="Hori S."/>
            <person name="Arai W."/>
            <person name="Tsubouchi T."/>
            <person name="Morono Y."/>
            <person name="Uchiyama I."/>
            <person name="Ito T."/>
            <person name="Fujiyama A."/>
            <person name="Inagaki F."/>
            <person name="Takami H."/>
        </authorList>
    </citation>
    <scope>NUCLEOTIDE SEQUENCE</scope>
    <source>
        <strain evidence="2">Expedition CK06-06</strain>
    </source>
</reference>
<evidence type="ECO:0000259" key="1">
    <source>
        <dbReference type="Pfam" id="PF13382"/>
    </source>
</evidence>
<organism evidence="2">
    <name type="scientific">marine sediment metagenome</name>
    <dbReference type="NCBI Taxonomy" id="412755"/>
    <lineage>
        <taxon>unclassified sequences</taxon>
        <taxon>metagenomes</taxon>
        <taxon>ecological metagenomes</taxon>
    </lineage>
</organism>
<protein>
    <recommendedName>
        <fullName evidence="1">Adenine deaminase C-terminal domain-containing protein</fullName>
    </recommendedName>
</protein>
<gene>
    <name evidence="2" type="ORF">S01H1_34169</name>
</gene>
<dbReference type="EMBL" id="BARS01021252">
    <property type="protein sequence ID" value="GAG01569.1"/>
    <property type="molecule type" value="Genomic_DNA"/>
</dbReference>
<dbReference type="AlphaFoldDB" id="X0U727"/>
<feature type="domain" description="Adenine deaminase C-terminal" evidence="1">
    <location>
        <begin position="1"/>
        <end position="91"/>
    </location>
</feature>
<dbReference type="Pfam" id="PF13382">
    <property type="entry name" value="Adenine_deam_C"/>
    <property type="match status" value="1"/>
</dbReference>
<accession>X0U727</accession>
<evidence type="ECO:0000313" key="2">
    <source>
        <dbReference type="EMBL" id="GAG01569.1"/>
    </source>
</evidence>
<name>X0U727_9ZZZZ</name>
<proteinExistence type="predicted"/>
<feature type="non-terminal residue" evidence="2">
    <location>
        <position position="1"/>
    </location>
</feature>
<dbReference type="InterPro" id="IPR026912">
    <property type="entry name" value="Adenine_deam_C"/>
</dbReference>
<comment type="caution">
    <text evidence="2">The sequence shown here is derived from an EMBL/GenBank/DDBJ whole genome shotgun (WGS) entry which is preliminary data.</text>
</comment>
<sequence length="99" mass="10670">TAIKEIERLEGGLVVAAQGRVLASLALPIAGLLSDEPLEVVVSKLEELERLARDLGTTLASPFASLSFLALPVIPELRLTDLGLVDVNEFKLIKQKHQT</sequence>